<protein>
    <submittedName>
        <fullName evidence="1">Uncharacterized protein</fullName>
    </submittedName>
</protein>
<accession>A0ACB7YUK2</accession>
<sequence>MLTVRINSLASALSTTIKHLTGKLQFLPPKGLSLSRQNGRITLTVSSMAATVSHPLKVCVKASVTTPNWLGEWFSNFPNVAFFRKTKKRGNRCTGRIDQVKGPRHVSVGRKVNKTWRRKVPFHLRGDFTGYLGRNCLPPTECVARILSMHREES</sequence>
<dbReference type="EMBL" id="CM037153">
    <property type="protein sequence ID" value="KAH7857376.1"/>
    <property type="molecule type" value="Genomic_DNA"/>
</dbReference>
<comment type="caution">
    <text evidence="1">The sequence shown here is derived from an EMBL/GenBank/DDBJ whole genome shotgun (WGS) entry which is preliminary data.</text>
</comment>
<keyword evidence="2" id="KW-1185">Reference proteome</keyword>
<dbReference type="Proteomes" id="UP000828048">
    <property type="component" value="Chromosome 3"/>
</dbReference>
<evidence type="ECO:0000313" key="2">
    <source>
        <dbReference type="Proteomes" id="UP000828048"/>
    </source>
</evidence>
<organism evidence="1 2">
    <name type="scientific">Vaccinium darrowii</name>
    <dbReference type="NCBI Taxonomy" id="229202"/>
    <lineage>
        <taxon>Eukaryota</taxon>
        <taxon>Viridiplantae</taxon>
        <taxon>Streptophyta</taxon>
        <taxon>Embryophyta</taxon>
        <taxon>Tracheophyta</taxon>
        <taxon>Spermatophyta</taxon>
        <taxon>Magnoliopsida</taxon>
        <taxon>eudicotyledons</taxon>
        <taxon>Gunneridae</taxon>
        <taxon>Pentapetalae</taxon>
        <taxon>asterids</taxon>
        <taxon>Ericales</taxon>
        <taxon>Ericaceae</taxon>
        <taxon>Vaccinioideae</taxon>
        <taxon>Vaccinieae</taxon>
        <taxon>Vaccinium</taxon>
    </lineage>
</organism>
<name>A0ACB7YUK2_9ERIC</name>
<evidence type="ECO:0000313" key="1">
    <source>
        <dbReference type="EMBL" id="KAH7857376.1"/>
    </source>
</evidence>
<reference evidence="1 2" key="1">
    <citation type="journal article" date="2021" name="Hortic Res">
        <title>High-quality reference genome and annotation aids understanding of berry development for evergreen blueberry (Vaccinium darrowii).</title>
        <authorList>
            <person name="Yu J."/>
            <person name="Hulse-Kemp A.M."/>
            <person name="Babiker E."/>
            <person name="Staton M."/>
        </authorList>
    </citation>
    <scope>NUCLEOTIDE SEQUENCE [LARGE SCALE GENOMIC DNA]</scope>
    <source>
        <strain evidence="2">cv. NJ 8807/NJ 8810</strain>
        <tissue evidence="1">Young leaf</tissue>
    </source>
</reference>
<proteinExistence type="predicted"/>
<gene>
    <name evidence="1" type="ORF">Vadar_011961</name>
</gene>